<feature type="compositionally biased region" description="Pro residues" evidence="1">
    <location>
        <begin position="28"/>
        <end position="37"/>
    </location>
</feature>
<evidence type="ECO:0000313" key="2">
    <source>
        <dbReference type="EMBL" id="GMS79617.1"/>
    </source>
</evidence>
<dbReference type="EMBL" id="BTSX01000001">
    <property type="protein sequence ID" value="GMS79617.1"/>
    <property type="molecule type" value="Genomic_DNA"/>
</dbReference>
<feature type="region of interest" description="Disordered" evidence="1">
    <location>
        <begin position="458"/>
        <end position="483"/>
    </location>
</feature>
<gene>
    <name evidence="2" type="ORF">PENTCL1PPCAC_1792</name>
</gene>
<feature type="compositionally biased region" description="Basic and acidic residues" evidence="1">
    <location>
        <begin position="404"/>
        <end position="418"/>
    </location>
</feature>
<evidence type="ECO:0000313" key="3">
    <source>
        <dbReference type="Proteomes" id="UP001432027"/>
    </source>
</evidence>
<organism evidence="2 3">
    <name type="scientific">Pristionchus entomophagus</name>
    <dbReference type="NCBI Taxonomy" id="358040"/>
    <lineage>
        <taxon>Eukaryota</taxon>
        <taxon>Metazoa</taxon>
        <taxon>Ecdysozoa</taxon>
        <taxon>Nematoda</taxon>
        <taxon>Chromadorea</taxon>
        <taxon>Rhabditida</taxon>
        <taxon>Rhabditina</taxon>
        <taxon>Diplogasteromorpha</taxon>
        <taxon>Diplogasteroidea</taxon>
        <taxon>Neodiplogasteridae</taxon>
        <taxon>Pristionchus</taxon>
    </lineage>
</organism>
<feature type="compositionally biased region" description="Low complexity" evidence="1">
    <location>
        <begin position="139"/>
        <end position="157"/>
    </location>
</feature>
<reference evidence="2" key="1">
    <citation type="submission" date="2023-10" db="EMBL/GenBank/DDBJ databases">
        <title>Genome assembly of Pristionchus species.</title>
        <authorList>
            <person name="Yoshida K."/>
            <person name="Sommer R.J."/>
        </authorList>
    </citation>
    <scope>NUCLEOTIDE SEQUENCE</scope>
    <source>
        <strain evidence="2">RS0144</strain>
    </source>
</reference>
<feature type="region of interest" description="Disordered" evidence="1">
    <location>
        <begin position="59"/>
        <end position="217"/>
    </location>
</feature>
<feature type="region of interest" description="Disordered" evidence="1">
    <location>
        <begin position="1"/>
        <end position="46"/>
    </location>
</feature>
<evidence type="ECO:0000256" key="1">
    <source>
        <dbReference type="SAM" id="MobiDB-lite"/>
    </source>
</evidence>
<name>A0AAV5S920_9BILA</name>
<feature type="compositionally biased region" description="Gly residues" evidence="1">
    <location>
        <begin position="381"/>
        <end position="391"/>
    </location>
</feature>
<dbReference type="Proteomes" id="UP001432027">
    <property type="component" value="Unassembled WGS sequence"/>
</dbReference>
<feature type="region of interest" description="Disordered" evidence="1">
    <location>
        <begin position="238"/>
        <end position="446"/>
    </location>
</feature>
<dbReference type="AlphaFoldDB" id="A0AAV5S920"/>
<proteinExistence type="predicted"/>
<sequence length="521" mass="58446">MNGPPFSRYGISPFGDAKVLHEKQSEPTPVPVPPKPQPRTTVPRTAVTVSRPVTVGALREAKEAASSPRLPITQRAKAPEVPARLKQKKKTIAFGVTTNVSQTVERERDSIPPSDPPATRPVRSQGMASLGRTGVSADRYTGTAGATGATGTTARPLTTRHTRQSPAFPLTLTPPPIGDENKNPSEVEELKETVSHLETRVVQLEKRERESREREQELQKQFERLVKHVGTLVSRVAELEGERSEEEEEVRARRRLQYSSDEEGEGRMERGRKPAKGRGDGGGGGLLNDEDTVRALERQLTLNPLLRRQLDDALEQDKYEREYGEKRTNERTRRANYTEEYDEPRAPAGRCAPSVPTHHRWKLRGDGEETGVRRERSRGPPSGGARGGGGAARKRMETTPSRRRVTERVTMERVHHFDDDSEDESGGGGMYGDDRYDSDGQPCRTQYDEEFVEDFQSIAKPDGRRGYTLPARRNQQQYGGHRAVVPVITEMSDSEEENSLDRKRRLLQERKEARERGGRNK</sequence>
<feature type="compositionally biased region" description="Basic and acidic residues" evidence="1">
    <location>
        <begin position="363"/>
        <end position="378"/>
    </location>
</feature>
<accession>A0AAV5S920</accession>
<keyword evidence="3" id="KW-1185">Reference proteome</keyword>
<feature type="compositionally biased region" description="Basic and acidic residues" evidence="1">
    <location>
        <begin position="308"/>
        <end position="337"/>
    </location>
</feature>
<feature type="compositionally biased region" description="Basic and acidic residues" evidence="1">
    <location>
        <begin position="179"/>
        <end position="217"/>
    </location>
</feature>
<protein>
    <submittedName>
        <fullName evidence="2">Uncharacterized protein</fullName>
    </submittedName>
</protein>
<comment type="caution">
    <text evidence="2">The sequence shown here is derived from an EMBL/GenBank/DDBJ whole genome shotgun (WGS) entry which is preliminary data.</text>
</comment>